<dbReference type="InterPro" id="IPR005835">
    <property type="entry name" value="NTP_transferase_dom"/>
</dbReference>
<gene>
    <name evidence="2" type="ORF">BDD16_002364</name>
</gene>
<evidence type="ECO:0000313" key="3">
    <source>
        <dbReference type="Proteomes" id="UP000518288"/>
    </source>
</evidence>
<reference evidence="2 3" key="1">
    <citation type="submission" date="2020-07" db="EMBL/GenBank/DDBJ databases">
        <title>Genomic Encyclopedia of Archaeal and Bacterial Type Strains, Phase II (KMG-II): from individual species to whole genera.</title>
        <authorList>
            <person name="Goeker M."/>
        </authorList>
    </citation>
    <scope>NUCLEOTIDE SEQUENCE [LARGE SCALE GENOMIC DNA]</scope>
    <source>
        <strain evidence="2 3">DSM 21226</strain>
    </source>
</reference>
<proteinExistence type="predicted"/>
<dbReference type="RefSeq" id="WP_179634148.1">
    <property type="nucleotide sequence ID" value="NZ_JACCFH010000001.1"/>
</dbReference>
<feature type="domain" description="Nucleotidyl transferase" evidence="1">
    <location>
        <begin position="8"/>
        <end position="234"/>
    </location>
</feature>
<organism evidence="2 3">
    <name type="scientific">Sphaerotilus montanus</name>
    <dbReference type="NCBI Taxonomy" id="522889"/>
    <lineage>
        <taxon>Bacteria</taxon>
        <taxon>Pseudomonadati</taxon>
        <taxon>Pseudomonadota</taxon>
        <taxon>Betaproteobacteria</taxon>
        <taxon>Burkholderiales</taxon>
        <taxon>Sphaerotilaceae</taxon>
        <taxon>Sphaerotilus</taxon>
    </lineage>
</organism>
<dbReference type="CDD" id="cd06915">
    <property type="entry name" value="NTP_transferase_WcbM_like"/>
    <property type="match status" value="1"/>
</dbReference>
<protein>
    <submittedName>
        <fullName evidence="2">D-glycero-alpha-D-manno-heptose 1-phosphate guanylyltransferase</fullName>
        <ecNumber evidence="2">2.7.7.71</ecNumber>
    </submittedName>
</protein>
<dbReference type="EMBL" id="JACCFH010000001">
    <property type="protein sequence ID" value="NYG33378.1"/>
    <property type="molecule type" value="Genomic_DNA"/>
</dbReference>
<dbReference type="Gene3D" id="3.90.550.10">
    <property type="entry name" value="Spore Coat Polysaccharide Biosynthesis Protein SpsA, Chain A"/>
    <property type="match status" value="1"/>
</dbReference>
<evidence type="ECO:0000313" key="2">
    <source>
        <dbReference type="EMBL" id="NYG33378.1"/>
    </source>
</evidence>
<evidence type="ECO:0000259" key="1">
    <source>
        <dbReference type="Pfam" id="PF00483"/>
    </source>
</evidence>
<dbReference type="InterPro" id="IPR050486">
    <property type="entry name" value="Mannose-1P_guanyltransferase"/>
</dbReference>
<dbReference type="PANTHER" id="PTHR22572">
    <property type="entry name" value="SUGAR-1-PHOSPHATE GUANYL TRANSFERASE"/>
    <property type="match status" value="1"/>
</dbReference>
<accession>A0A7Y9QXP3</accession>
<dbReference type="Proteomes" id="UP000518288">
    <property type="component" value="Unassembled WGS sequence"/>
</dbReference>
<sequence length="250" mass="27026">MKATTTSAIVLAGGLGTRLRSAVPDLPKPMAPVAGRPFLAHLLDRWIDQGITHFVLSVGYRHEVIRAYFGGTYGGATLDYAVEATPQGTGGGLLLAAQHLPADAPFLLLNGDTFFDVPLSQLTELAASQQTDWCFALFRTSEPGRYMGMEIAQDSRITNLRTGMEQPERLANGGVYIVHPRSLSGLAAQPDTPLSLENDLFPRLLAAGQRWFGLECPGAFIDIGIPQDFHRAASVLPVHTAQRTEDALHH</sequence>
<keyword evidence="2" id="KW-0548">Nucleotidyltransferase</keyword>
<dbReference type="EC" id="2.7.7.71" evidence="2"/>
<dbReference type="Pfam" id="PF00483">
    <property type="entry name" value="NTP_transferase"/>
    <property type="match status" value="1"/>
</dbReference>
<dbReference type="SUPFAM" id="SSF53448">
    <property type="entry name" value="Nucleotide-diphospho-sugar transferases"/>
    <property type="match status" value="1"/>
</dbReference>
<comment type="caution">
    <text evidence="2">The sequence shown here is derived from an EMBL/GenBank/DDBJ whole genome shotgun (WGS) entry which is preliminary data.</text>
</comment>
<keyword evidence="2" id="KW-0808">Transferase</keyword>
<dbReference type="InterPro" id="IPR029044">
    <property type="entry name" value="Nucleotide-diphossugar_trans"/>
</dbReference>
<keyword evidence="3" id="KW-1185">Reference proteome</keyword>
<dbReference type="GO" id="GO:0016779">
    <property type="term" value="F:nucleotidyltransferase activity"/>
    <property type="evidence" value="ECO:0007669"/>
    <property type="project" value="UniProtKB-KW"/>
</dbReference>
<name>A0A7Y9QXP3_9BURK</name>
<dbReference type="AlphaFoldDB" id="A0A7Y9QXP3"/>